<dbReference type="EMBL" id="JAHLQK010000002">
    <property type="protein sequence ID" value="MBU5676236.1"/>
    <property type="molecule type" value="Genomic_DNA"/>
</dbReference>
<dbReference type="InterPro" id="IPR003748">
    <property type="entry name" value="DUF169"/>
</dbReference>
<evidence type="ECO:0000313" key="1">
    <source>
        <dbReference type="EMBL" id="MBU5676236.1"/>
    </source>
</evidence>
<name>A0ABS6G170_9FIRM</name>
<accession>A0ABS6G170</accession>
<dbReference type="Proteomes" id="UP000779508">
    <property type="component" value="Unassembled WGS sequence"/>
</dbReference>
<keyword evidence="2" id="KW-1185">Reference proteome</keyword>
<sequence length="248" mass="27630">MESSLVKSLGLNYEPVAVLLSNEKPEGALQGKEGQRSCTIPLFIAAAKGKTSVFERKTVVCPGGKAGLGFGQFPNYPGGIEYFLTVGKEGKFGGEGYMRNPELGDDFVKCLPITDIPYQYVIFKPLSQIDIAKENPEIIIFYVNPNQLSALTVLANYYRPGYENVMIPFSSGCQSLFLLPYAESKKENSRAVVGLIDITVRPMIEADMISFSVPYKMFLDMEESVEGSFLEKHLWHRVMARMKKVNKI</sequence>
<comment type="caution">
    <text evidence="1">The sequence shown here is derived from an EMBL/GenBank/DDBJ whole genome shotgun (WGS) entry which is preliminary data.</text>
</comment>
<proteinExistence type="predicted"/>
<dbReference type="RefSeq" id="WP_216415801.1">
    <property type="nucleotide sequence ID" value="NZ_JAHLQK010000002.1"/>
</dbReference>
<gene>
    <name evidence="1" type="ORF">KQI88_07385</name>
</gene>
<dbReference type="Pfam" id="PF02596">
    <property type="entry name" value="DUF169"/>
    <property type="match status" value="1"/>
</dbReference>
<protein>
    <submittedName>
        <fullName evidence="1">DUF169 domain-containing protein</fullName>
    </submittedName>
</protein>
<organism evidence="1 2">
    <name type="scientific">Alkaliphilus flagellatus</name>
    <dbReference type="NCBI Taxonomy" id="2841507"/>
    <lineage>
        <taxon>Bacteria</taxon>
        <taxon>Bacillati</taxon>
        <taxon>Bacillota</taxon>
        <taxon>Clostridia</taxon>
        <taxon>Peptostreptococcales</taxon>
        <taxon>Natronincolaceae</taxon>
        <taxon>Alkaliphilus</taxon>
    </lineage>
</organism>
<reference evidence="1 2" key="1">
    <citation type="submission" date="2021-06" db="EMBL/GenBank/DDBJ databases">
        <authorList>
            <person name="Sun Q."/>
            <person name="Li D."/>
        </authorList>
    </citation>
    <scope>NUCLEOTIDE SEQUENCE [LARGE SCALE GENOMIC DNA]</scope>
    <source>
        <strain evidence="1 2">MSJ-5</strain>
    </source>
</reference>
<evidence type="ECO:0000313" key="2">
    <source>
        <dbReference type="Proteomes" id="UP000779508"/>
    </source>
</evidence>